<evidence type="ECO:0000256" key="1">
    <source>
        <dbReference type="SAM" id="MobiDB-lite"/>
    </source>
</evidence>
<gene>
    <name evidence="2" type="ORF">JD844_010416</name>
</gene>
<feature type="compositionally biased region" description="Basic and acidic residues" evidence="1">
    <location>
        <begin position="27"/>
        <end position="37"/>
    </location>
</feature>
<evidence type="ECO:0000313" key="3">
    <source>
        <dbReference type="Proteomes" id="UP000826234"/>
    </source>
</evidence>
<accession>A0ABQ7THJ4</accession>
<comment type="caution">
    <text evidence="2">The sequence shown here is derived from an EMBL/GenBank/DDBJ whole genome shotgun (WGS) entry which is preliminary data.</text>
</comment>
<organism evidence="2 3">
    <name type="scientific">Phrynosoma platyrhinos</name>
    <name type="common">Desert horned lizard</name>
    <dbReference type="NCBI Taxonomy" id="52577"/>
    <lineage>
        <taxon>Eukaryota</taxon>
        <taxon>Metazoa</taxon>
        <taxon>Chordata</taxon>
        <taxon>Craniata</taxon>
        <taxon>Vertebrata</taxon>
        <taxon>Euteleostomi</taxon>
        <taxon>Lepidosauria</taxon>
        <taxon>Squamata</taxon>
        <taxon>Bifurcata</taxon>
        <taxon>Unidentata</taxon>
        <taxon>Episquamata</taxon>
        <taxon>Toxicofera</taxon>
        <taxon>Iguania</taxon>
        <taxon>Phrynosomatidae</taxon>
        <taxon>Phrynosomatinae</taxon>
        <taxon>Phrynosoma</taxon>
    </lineage>
</organism>
<protein>
    <submittedName>
        <fullName evidence="2">Uncharacterized protein</fullName>
    </submittedName>
</protein>
<name>A0ABQ7THJ4_PHRPL</name>
<proteinExistence type="predicted"/>
<feature type="compositionally biased region" description="Polar residues" evidence="1">
    <location>
        <begin position="1"/>
        <end position="12"/>
    </location>
</feature>
<sequence>MEMEAQEQNFRQQLRKSLDGYNQELAEAQKAKGETHPPSHNTHLPSLFYSLRYLEKEVYTNTPTALYHLQFNTSSR</sequence>
<dbReference type="EMBL" id="JAIPUX010000439">
    <property type="protein sequence ID" value="KAH0628836.1"/>
    <property type="molecule type" value="Genomic_DNA"/>
</dbReference>
<feature type="region of interest" description="Disordered" evidence="1">
    <location>
        <begin position="1"/>
        <end position="43"/>
    </location>
</feature>
<keyword evidence="3" id="KW-1185">Reference proteome</keyword>
<reference evidence="2 3" key="1">
    <citation type="journal article" date="2022" name="Gigascience">
        <title>A chromosome-level genome assembly and annotation of the desert horned lizard, Phrynosoma platyrhinos, provides insight into chromosomal rearrangements among reptiles.</title>
        <authorList>
            <person name="Koochekian N."/>
            <person name="Ascanio A."/>
            <person name="Farleigh K."/>
            <person name="Card D.C."/>
            <person name="Schield D.R."/>
            <person name="Castoe T.A."/>
            <person name="Jezkova T."/>
        </authorList>
    </citation>
    <scope>NUCLEOTIDE SEQUENCE [LARGE SCALE GENOMIC DNA]</scope>
    <source>
        <strain evidence="2">NK-2021</strain>
    </source>
</reference>
<evidence type="ECO:0000313" key="2">
    <source>
        <dbReference type="EMBL" id="KAH0628836.1"/>
    </source>
</evidence>
<dbReference type="Proteomes" id="UP000826234">
    <property type="component" value="Unassembled WGS sequence"/>
</dbReference>